<evidence type="ECO:0000256" key="4">
    <source>
        <dbReference type="ARBA" id="ARBA00023295"/>
    </source>
</evidence>
<gene>
    <name evidence="8" type="primary">agaA</name>
    <name evidence="8" type="ORF">Spa11_20770</name>
</gene>
<dbReference type="GO" id="GO:0004557">
    <property type="term" value="F:alpha-galactosidase activity"/>
    <property type="evidence" value="ECO:0007669"/>
    <property type="project" value="UniProtKB-EC"/>
</dbReference>
<dbReference type="Gene3D" id="3.20.20.70">
    <property type="entry name" value="Aldolase class I"/>
    <property type="match status" value="1"/>
</dbReference>
<dbReference type="InterPro" id="IPR013785">
    <property type="entry name" value="Aldolase_TIM"/>
</dbReference>
<dbReference type="PANTHER" id="PTHR11452">
    <property type="entry name" value="ALPHA-GALACTOSIDASE/ALPHA-N-ACETYLGALACTOSAMINIDASE"/>
    <property type="match status" value="1"/>
</dbReference>
<dbReference type="InterPro" id="IPR041233">
    <property type="entry name" value="Melibiase_C"/>
</dbReference>
<dbReference type="GO" id="GO:0005975">
    <property type="term" value="P:carbohydrate metabolic process"/>
    <property type="evidence" value="ECO:0007669"/>
    <property type="project" value="InterPro"/>
</dbReference>
<dbReference type="InterPro" id="IPR013780">
    <property type="entry name" value="Glyco_hydro_b"/>
</dbReference>
<evidence type="ECO:0000256" key="3">
    <source>
        <dbReference type="ARBA" id="ARBA00022801"/>
    </source>
</evidence>
<dbReference type="Gene3D" id="2.60.40.1180">
    <property type="entry name" value="Golgi alpha-mannosidase II"/>
    <property type="match status" value="1"/>
</dbReference>
<dbReference type="EMBL" id="CP036349">
    <property type="protein sequence ID" value="QDV73878.1"/>
    <property type="molecule type" value="Genomic_DNA"/>
</dbReference>
<dbReference type="PRINTS" id="PR00740">
    <property type="entry name" value="GLHYDRLASE27"/>
</dbReference>
<dbReference type="Proteomes" id="UP000316426">
    <property type="component" value="Chromosome"/>
</dbReference>
<dbReference type="RefSeq" id="WP_197529880.1">
    <property type="nucleotide sequence ID" value="NZ_CP036349.1"/>
</dbReference>
<feature type="chain" id="PRO_5022225206" description="Alpha-galactosidase" evidence="6">
    <location>
        <begin position="21"/>
        <end position="473"/>
    </location>
</feature>
<dbReference type="SUPFAM" id="SSF51445">
    <property type="entry name" value="(Trans)glycosidases"/>
    <property type="match status" value="1"/>
</dbReference>
<comment type="similarity">
    <text evidence="1 5">Belongs to the glycosyl hydrolase 27 family.</text>
</comment>
<organism evidence="8 9">
    <name type="scientific">Botrimarina mediterranea</name>
    <dbReference type="NCBI Taxonomy" id="2528022"/>
    <lineage>
        <taxon>Bacteria</taxon>
        <taxon>Pseudomonadati</taxon>
        <taxon>Planctomycetota</taxon>
        <taxon>Planctomycetia</taxon>
        <taxon>Pirellulales</taxon>
        <taxon>Lacipirellulaceae</taxon>
        <taxon>Botrimarina</taxon>
    </lineage>
</organism>
<evidence type="ECO:0000313" key="9">
    <source>
        <dbReference type="Proteomes" id="UP000316426"/>
    </source>
</evidence>
<reference evidence="8 9" key="1">
    <citation type="submission" date="2019-02" db="EMBL/GenBank/DDBJ databases">
        <title>Deep-cultivation of Planctomycetes and their phenomic and genomic characterization uncovers novel biology.</title>
        <authorList>
            <person name="Wiegand S."/>
            <person name="Jogler M."/>
            <person name="Boedeker C."/>
            <person name="Pinto D."/>
            <person name="Vollmers J."/>
            <person name="Rivas-Marin E."/>
            <person name="Kohn T."/>
            <person name="Peeters S.H."/>
            <person name="Heuer A."/>
            <person name="Rast P."/>
            <person name="Oberbeckmann S."/>
            <person name="Bunk B."/>
            <person name="Jeske O."/>
            <person name="Meyerdierks A."/>
            <person name="Storesund J.E."/>
            <person name="Kallscheuer N."/>
            <person name="Luecker S."/>
            <person name="Lage O.M."/>
            <person name="Pohl T."/>
            <person name="Merkel B.J."/>
            <person name="Hornburger P."/>
            <person name="Mueller R.-W."/>
            <person name="Bruemmer F."/>
            <person name="Labrenz M."/>
            <person name="Spormann A.M."/>
            <person name="Op den Camp H."/>
            <person name="Overmann J."/>
            <person name="Amann R."/>
            <person name="Jetten M.S.M."/>
            <person name="Mascher T."/>
            <person name="Medema M.H."/>
            <person name="Devos D.P."/>
            <person name="Kaster A.-K."/>
            <person name="Ovreas L."/>
            <person name="Rohde M."/>
            <person name="Galperin M.Y."/>
            <person name="Jogler C."/>
        </authorList>
    </citation>
    <scope>NUCLEOTIDE SEQUENCE [LARGE SCALE GENOMIC DNA]</scope>
    <source>
        <strain evidence="8 9">Spa11</strain>
    </source>
</reference>
<keyword evidence="5" id="KW-1015">Disulfide bond</keyword>
<protein>
    <recommendedName>
        <fullName evidence="5">Alpha-galactosidase</fullName>
        <ecNumber evidence="5">3.2.1.22</ecNumber>
    </recommendedName>
    <alternativeName>
        <fullName evidence="5">Melibiase</fullName>
    </alternativeName>
</protein>
<dbReference type="SUPFAM" id="SSF51011">
    <property type="entry name" value="Glycosyl hydrolase domain"/>
    <property type="match status" value="1"/>
</dbReference>
<keyword evidence="3 5" id="KW-0378">Hydrolase</keyword>
<dbReference type="Pfam" id="PF16499">
    <property type="entry name" value="Melibiase_2"/>
    <property type="match status" value="1"/>
</dbReference>
<dbReference type="Pfam" id="PF17801">
    <property type="entry name" value="Melibiase_C"/>
    <property type="match status" value="1"/>
</dbReference>
<accession>A0A518K7V0</accession>
<evidence type="ECO:0000256" key="1">
    <source>
        <dbReference type="ARBA" id="ARBA00009743"/>
    </source>
</evidence>
<dbReference type="CDD" id="cd14792">
    <property type="entry name" value="GH27"/>
    <property type="match status" value="1"/>
</dbReference>
<evidence type="ECO:0000259" key="7">
    <source>
        <dbReference type="Pfam" id="PF17801"/>
    </source>
</evidence>
<evidence type="ECO:0000256" key="5">
    <source>
        <dbReference type="RuleBase" id="RU361168"/>
    </source>
</evidence>
<keyword evidence="4 5" id="KW-0326">Glycosidase</keyword>
<proteinExistence type="inferred from homology"/>
<evidence type="ECO:0000256" key="2">
    <source>
        <dbReference type="ARBA" id="ARBA00022729"/>
    </source>
</evidence>
<dbReference type="KEGG" id="bmei:Spa11_20770"/>
<feature type="domain" description="Alpha galactosidase C-terminal" evidence="7">
    <location>
        <begin position="389"/>
        <end position="463"/>
    </location>
</feature>
<dbReference type="InterPro" id="IPR017853">
    <property type="entry name" value="GH"/>
</dbReference>
<sequence length="473" mass="52123" precursor="true">MTTRLLSARLVLATCLVAVASCVSVARSESFADWAPTPPRGWNSWDCYGDSVTEEEVLSNAEFMAERLAEFGWEYVVVDIRWTVQNPGTRPYNQTDPVFTVDGHGRFMPAPNRFPSAAGGRGFKPLADKVQDLGLRFGIHLMRGLPRAAIEESLGAPAGGYPIEGSAFKTSDIPLTDHGAVWLRDMRGMQKSEAAQDYYDSLMRLYASWGVDFIKVDDLNNPYAQPGQPNYSGDEIEMLRAAIDRCGREIVLSTSPGPTPIDQAEHISRHANLWRVSNDFWDEWPALERQFEQLHLWTPYRSEGHWPDGDMLPLGRLAIRGERGGERGTRFTPAEQRTLMTAWCIAKSPLIFGGDLPSSDAATIELITNPEVLKVNDHGVNPKQVARSGSRIVWTADAPAGGKYVAVIRLSETGEPFEDQLDPQLVGLTAPVRARDLWAREDLGEFAGAIPVEAEPHGSRLLLIEGADAPAGE</sequence>
<keyword evidence="9" id="KW-1185">Reference proteome</keyword>
<dbReference type="PANTHER" id="PTHR11452:SF42">
    <property type="entry name" value="ALPHA-GALACTOSIDASE"/>
    <property type="match status" value="1"/>
</dbReference>
<evidence type="ECO:0000256" key="6">
    <source>
        <dbReference type="SAM" id="SignalP"/>
    </source>
</evidence>
<dbReference type="PROSITE" id="PS51257">
    <property type="entry name" value="PROKAR_LIPOPROTEIN"/>
    <property type="match status" value="1"/>
</dbReference>
<name>A0A518K7V0_9BACT</name>
<dbReference type="AlphaFoldDB" id="A0A518K7V0"/>
<comment type="catalytic activity">
    <reaction evidence="5">
        <text>Hydrolysis of terminal, non-reducing alpha-D-galactose residues in alpha-D-galactosides, including galactose oligosaccharides, galactomannans and galactolipids.</text>
        <dbReference type="EC" id="3.2.1.22"/>
    </reaction>
</comment>
<feature type="signal peptide" evidence="6">
    <location>
        <begin position="1"/>
        <end position="20"/>
    </location>
</feature>
<dbReference type="EC" id="3.2.1.22" evidence="5"/>
<evidence type="ECO:0000313" key="8">
    <source>
        <dbReference type="EMBL" id="QDV73878.1"/>
    </source>
</evidence>
<keyword evidence="2 6" id="KW-0732">Signal</keyword>
<dbReference type="InterPro" id="IPR002241">
    <property type="entry name" value="Glyco_hydro_27"/>
</dbReference>